<proteinExistence type="predicted"/>
<gene>
    <name evidence="2" type="ORF">LTRI10_LOCUS11589</name>
</gene>
<dbReference type="InterPro" id="IPR056592">
    <property type="entry name" value="Beta-prop_At3g26010-like"/>
</dbReference>
<dbReference type="EMBL" id="OZ034815">
    <property type="protein sequence ID" value="CAL1368473.1"/>
    <property type="molecule type" value="Genomic_DNA"/>
</dbReference>
<dbReference type="InterPro" id="IPR055290">
    <property type="entry name" value="At3g26010-like"/>
</dbReference>
<dbReference type="PANTHER" id="PTHR35546">
    <property type="entry name" value="F-BOX PROTEIN INTERACTION DOMAIN PROTEIN-RELATED"/>
    <property type="match status" value="1"/>
</dbReference>
<dbReference type="Proteomes" id="UP001497516">
    <property type="component" value="Chromosome 2"/>
</dbReference>
<dbReference type="AlphaFoldDB" id="A0AAV2D8I6"/>
<reference evidence="2 3" key="1">
    <citation type="submission" date="2024-04" db="EMBL/GenBank/DDBJ databases">
        <authorList>
            <person name="Fracassetti M."/>
        </authorList>
    </citation>
    <scope>NUCLEOTIDE SEQUENCE [LARGE SCALE GENOMIC DNA]</scope>
</reference>
<dbReference type="PANTHER" id="PTHR35546:SF130">
    <property type="entry name" value="EXPRESSED PROTEIN"/>
    <property type="match status" value="1"/>
</dbReference>
<name>A0AAV2D8I6_9ROSI</name>
<accession>A0AAV2D8I6</accession>
<organism evidence="2 3">
    <name type="scientific">Linum trigynum</name>
    <dbReference type="NCBI Taxonomy" id="586398"/>
    <lineage>
        <taxon>Eukaryota</taxon>
        <taxon>Viridiplantae</taxon>
        <taxon>Streptophyta</taxon>
        <taxon>Embryophyta</taxon>
        <taxon>Tracheophyta</taxon>
        <taxon>Spermatophyta</taxon>
        <taxon>Magnoliopsida</taxon>
        <taxon>eudicotyledons</taxon>
        <taxon>Gunneridae</taxon>
        <taxon>Pentapetalae</taxon>
        <taxon>rosids</taxon>
        <taxon>fabids</taxon>
        <taxon>Malpighiales</taxon>
        <taxon>Linaceae</taxon>
        <taxon>Linum</taxon>
    </lineage>
</organism>
<keyword evidence="3" id="KW-1185">Reference proteome</keyword>
<evidence type="ECO:0000259" key="1">
    <source>
        <dbReference type="Pfam" id="PF24750"/>
    </source>
</evidence>
<feature type="domain" description="F-box protein At3g26010-like beta-propeller" evidence="1">
    <location>
        <begin position="71"/>
        <end position="318"/>
    </location>
</feature>
<sequence>MITNPIDDGETALLLSSLDAQTQSSMLSFLPVPDALRGNFFVLSSFEDLVLCGFEVLASGEDEIDKPHELRRLFFVCNPFTQQWIALPLAPDRSTEHQHLSIASLVCDSDGEGRVASDRFRVVRIAGWFGSLKLDLFRSESGEWRKEALALALDDFPWSGRAMPWCNGKLYLCFDGSKIAGWDPFCPDTPPMSIDAVVTAYERKPLRFPQVCASQDALHFVYLVPCRCSGDILSVWRWEEEDDGGTWSRAHAVGLNMSNHDEFRDLNVDGVLAMHPSNPDIVFLEFSSSQKPCLVYSLNLRTRELKFFADRIRSTDWKVFQPRFTYWPSPIPSYEELRDHHVYDGSCEWLVQSIESTRAPTTTTECQPIYGVGELGRRPRKHNSGTSPQPKRAVKKQIEARGWNDVELTDAVPALHVIPYIDDELLRYACDLFEEDNKKAKSSLSIGWWNPKEVAAKVALPKGGCTKGLLLCILCIIIVSVTMAL</sequence>
<protein>
    <recommendedName>
        <fullName evidence="1">F-box protein At3g26010-like beta-propeller domain-containing protein</fullName>
    </recommendedName>
</protein>
<evidence type="ECO:0000313" key="2">
    <source>
        <dbReference type="EMBL" id="CAL1368473.1"/>
    </source>
</evidence>
<dbReference type="Pfam" id="PF24750">
    <property type="entry name" value="b-prop_At3g26010-like"/>
    <property type="match status" value="1"/>
</dbReference>
<evidence type="ECO:0000313" key="3">
    <source>
        <dbReference type="Proteomes" id="UP001497516"/>
    </source>
</evidence>